<organism evidence="2 3">
    <name type="scientific">Setaria viridis</name>
    <name type="common">Green bristlegrass</name>
    <name type="synonym">Setaria italica subsp. viridis</name>
    <dbReference type="NCBI Taxonomy" id="4556"/>
    <lineage>
        <taxon>Eukaryota</taxon>
        <taxon>Viridiplantae</taxon>
        <taxon>Streptophyta</taxon>
        <taxon>Embryophyta</taxon>
        <taxon>Tracheophyta</taxon>
        <taxon>Spermatophyta</taxon>
        <taxon>Magnoliopsida</taxon>
        <taxon>Liliopsida</taxon>
        <taxon>Poales</taxon>
        <taxon>Poaceae</taxon>
        <taxon>PACMAD clade</taxon>
        <taxon>Panicoideae</taxon>
        <taxon>Panicodae</taxon>
        <taxon>Paniceae</taxon>
        <taxon>Cenchrinae</taxon>
        <taxon>Setaria</taxon>
    </lineage>
</organism>
<accession>A0A4U6UKJ3</accession>
<dbReference type="EMBL" id="CM016556">
    <property type="protein sequence ID" value="TKW14399.1"/>
    <property type="molecule type" value="Genomic_DNA"/>
</dbReference>
<name>A0A4U6UKJ3_SETVI</name>
<feature type="region of interest" description="Disordered" evidence="1">
    <location>
        <begin position="92"/>
        <end position="117"/>
    </location>
</feature>
<feature type="compositionally biased region" description="Basic and acidic residues" evidence="1">
    <location>
        <begin position="107"/>
        <end position="117"/>
    </location>
</feature>
<evidence type="ECO:0000256" key="1">
    <source>
        <dbReference type="SAM" id="MobiDB-lite"/>
    </source>
</evidence>
<evidence type="ECO:0000313" key="2">
    <source>
        <dbReference type="EMBL" id="TKW14399.1"/>
    </source>
</evidence>
<sequence>MWPASNLDGGRAYMTWRATGMRGAFSAPRGLSVPLLAPRYSRELMRGDGWIHRYLALNPGTDPSSSAWELGGLGPHVQWVIQNEFLMSSERPPVRPLQKVGNGYGGSDRDFTFGDRS</sequence>
<proteinExistence type="predicted"/>
<gene>
    <name evidence="2" type="ORF">SEVIR_5G165100v2</name>
</gene>
<keyword evidence="3" id="KW-1185">Reference proteome</keyword>
<dbReference type="AlphaFoldDB" id="A0A4U6UKJ3"/>
<protein>
    <submittedName>
        <fullName evidence="2">Uncharacterized protein</fullName>
    </submittedName>
</protein>
<dbReference type="Proteomes" id="UP000298652">
    <property type="component" value="Chromosome 5"/>
</dbReference>
<reference evidence="2" key="1">
    <citation type="submission" date="2019-03" db="EMBL/GenBank/DDBJ databases">
        <title>WGS assembly of Setaria viridis.</title>
        <authorList>
            <person name="Huang P."/>
            <person name="Jenkins J."/>
            <person name="Grimwood J."/>
            <person name="Barry K."/>
            <person name="Healey A."/>
            <person name="Mamidi S."/>
            <person name="Sreedasyam A."/>
            <person name="Shu S."/>
            <person name="Feldman M."/>
            <person name="Wu J."/>
            <person name="Yu Y."/>
            <person name="Chen C."/>
            <person name="Johnson J."/>
            <person name="Rokhsar D."/>
            <person name="Baxter I."/>
            <person name="Schmutz J."/>
            <person name="Brutnell T."/>
            <person name="Kellogg E."/>
        </authorList>
    </citation>
    <scope>NUCLEOTIDE SEQUENCE [LARGE SCALE GENOMIC DNA]</scope>
</reference>
<dbReference type="Gramene" id="TKW14399">
    <property type="protein sequence ID" value="TKW14399"/>
    <property type="gene ID" value="SEVIR_5G165100v2"/>
</dbReference>
<evidence type="ECO:0000313" key="3">
    <source>
        <dbReference type="Proteomes" id="UP000298652"/>
    </source>
</evidence>